<name>A0A1I0HR58_9ACTN</name>
<accession>A0A1I0HR58</accession>
<dbReference type="CDD" id="cd02440">
    <property type="entry name" value="AdoMet_MTases"/>
    <property type="match status" value="1"/>
</dbReference>
<dbReference type="EMBL" id="FOHX01000004">
    <property type="protein sequence ID" value="SET86487.1"/>
    <property type="molecule type" value="Genomic_DNA"/>
</dbReference>
<keyword evidence="1" id="KW-0489">Methyltransferase</keyword>
<dbReference type="SUPFAM" id="SSF53335">
    <property type="entry name" value="S-adenosyl-L-methionine-dependent methyltransferases"/>
    <property type="match status" value="1"/>
</dbReference>
<proteinExistence type="predicted"/>
<dbReference type="STRING" id="568860.SAMN05421811_104454"/>
<sequence>MTDLERLPPGVDPTVPSSARVYDYLLGGKDNLAVDREVADKLLAVAPDTRLVARASRHFQIEAVRHLAGQGIRQFLDLGTGIPTSPSIHETVRQVHPACRVVYVDNDPVVRLHAQVLLADAPGLAAVQADLRRPADILDDPQVTELIDFDRPVCVVMVGVLHFIMDEEDPAGIVATFRDRMAPGSHLVLSHALAESDPQAVGRLRASTDGTSAQAGFRTREEVLSLFEGFELIGPGLVPVHEWRLGPDDQEVPLIDGVPRLLIAAGVGRVKA</sequence>
<keyword evidence="1" id="KW-0808">Transferase</keyword>
<dbReference type="Proteomes" id="UP000199361">
    <property type="component" value="Unassembled WGS sequence"/>
</dbReference>
<dbReference type="InterPro" id="IPR006764">
    <property type="entry name" value="SAM_dep_MeTrfase_SAV2177_type"/>
</dbReference>
<dbReference type="InterPro" id="IPR029063">
    <property type="entry name" value="SAM-dependent_MTases_sf"/>
</dbReference>
<dbReference type="GO" id="GO:0032259">
    <property type="term" value="P:methylation"/>
    <property type="evidence" value="ECO:0007669"/>
    <property type="project" value="UniProtKB-KW"/>
</dbReference>
<dbReference type="Gene3D" id="3.40.50.150">
    <property type="entry name" value="Vaccinia Virus protein VP39"/>
    <property type="match status" value="1"/>
</dbReference>
<organism evidence="1 2">
    <name type="scientific">Nonomuraea wenchangensis</name>
    <dbReference type="NCBI Taxonomy" id="568860"/>
    <lineage>
        <taxon>Bacteria</taxon>
        <taxon>Bacillati</taxon>
        <taxon>Actinomycetota</taxon>
        <taxon>Actinomycetes</taxon>
        <taxon>Streptosporangiales</taxon>
        <taxon>Streptosporangiaceae</taxon>
        <taxon>Nonomuraea</taxon>
    </lineage>
</organism>
<dbReference type="OrthoDB" id="3216820at2"/>
<dbReference type="PIRSF" id="PIRSF017393">
    <property type="entry name" value="MTase_SAV2177"/>
    <property type="match status" value="1"/>
</dbReference>
<dbReference type="RefSeq" id="WP_091081501.1">
    <property type="nucleotide sequence ID" value="NZ_FOHX01000004.1"/>
</dbReference>
<dbReference type="AlphaFoldDB" id="A0A1I0HR58"/>
<evidence type="ECO:0000313" key="2">
    <source>
        <dbReference type="Proteomes" id="UP000199361"/>
    </source>
</evidence>
<gene>
    <name evidence="1" type="ORF">SAMN05421811_104454</name>
</gene>
<keyword evidence="2" id="KW-1185">Reference proteome</keyword>
<evidence type="ECO:0000313" key="1">
    <source>
        <dbReference type="EMBL" id="SET86487.1"/>
    </source>
</evidence>
<dbReference type="GO" id="GO:0008168">
    <property type="term" value="F:methyltransferase activity"/>
    <property type="evidence" value="ECO:0007669"/>
    <property type="project" value="UniProtKB-KW"/>
</dbReference>
<reference evidence="1 2" key="1">
    <citation type="submission" date="2016-10" db="EMBL/GenBank/DDBJ databases">
        <authorList>
            <person name="de Groot N.N."/>
        </authorList>
    </citation>
    <scope>NUCLEOTIDE SEQUENCE [LARGE SCALE GENOMIC DNA]</scope>
    <source>
        <strain evidence="1 2">CGMCC 4.5598</strain>
    </source>
</reference>
<dbReference type="Pfam" id="PF04672">
    <property type="entry name" value="Methyltransf_19"/>
    <property type="match status" value="1"/>
</dbReference>
<protein>
    <submittedName>
        <fullName evidence="1">S-adenosyl methyltransferase</fullName>
    </submittedName>
</protein>